<accession>A0A9W8LQ33</accession>
<protein>
    <submittedName>
        <fullName evidence="3">Uncharacterized protein</fullName>
    </submittedName>
</protein>
<evidence type="ECO:0000313" key="3">
    <source>
        <dbReference type="EMBL" id="KAJ2794532.1"/>
    </source>
</evidence>
<gene>
    <name evidence="3" type="ORF">H4R20_006193</name>
</gene>
<feature type="chain" id="PRO_5040990255" evidence="2">
    <location>
        <begin position="21"/>
        <end position="76"/>
    </location>
</feature>
<evidence type="ECO:0000256" key="2">
    <source>
        <dbReference type="SAM" id="SignalP"/>
    </source>
</evidence>
<feature type="non-terminal residue" evidence="3">
    <location>
        <position position="76"/>
    </location>
</feature>
<evidence type="ECO:0000313" key="4">
    <source>
        <dbReference type="Proteomes" id="UP001140094"/>
    </source>
</evidence>
<evidence type="ECO:0000256" key="1">
    <source>
        <dbReference type="SAM" id="MobiDB-lite"/>
    </source>
</evidence>
<keyword evidence="2" id="KW-0732">Signal</keyword>
<feature type="region of interest" description="Disordered" evidence="1">
    <location>
        <begin position="52"/>
        <end position="76"/>
    </location>
</feature>
<feature type="signal peptide" evidence="2">
    <location>
        <begin position="1"/>
        <end position="20"/>
    </location>
</feature>
<reference evidence="3" key="1">
    <citation type="submission" date="2022-07" db="EMBL/GenBank/DDBJ databases">
        <title>Phylogenomic reconstructions and comparative analyses of Kickxellomycotina fungi.</title>
        <authorList>
            <person name="Reynolds N.K."/>
            <person name="Stajich J.E."/>
            <person name="Barry K."/>
            <person name="Grigoriev I.V."/>
            <person name="Crous P."/>
            <person name="Smith M.E."/>
        </authorList>
    </citation>
    <scope>NUCLEOTIDE SEQUENCE</scope>
    <source>
        <strain evidence="3">NRRL 1565</strain>
    </source>
</reference>
<dbReference type="Proteomes" id="UP001140094">
    <property type="component" value="Unassembled WGS sequence"/>
</dbReference>
<comment type="caution">
    <text evidence="3">The sequence shown here is derived from an EMBL/GenBank/DDBJ whole genome shotgun (WGS) entry which is preliminary data.</text>
</comment>
<sequence>MVKFASTLLLATVFGAFASAQPVGFELRNYNEANPNYDVVVVTVTETLKPGEKAPEQQYAVETPATSSAASPKAYA</sequence>
<proteinExistence type="predicted"/>
<dbReference type="AlphaFoldDB" id="A0A9W8LQ33"/>
<dbReference type="EMBL" id="JANBUO010002502">
    <property type="protein sequence ID" value="KAJ2794532.1"/>
    <property type="molecule type" value="Genomic_DNA"/>
</dbReference>
<feature type="compositionally biased region" description="Low complexity" evidence="1">
    <location>
        <begin position="63"/>
        <end position="76"/>
    </location>
</feature>
<name>A0A9W8LQ33_9FUNG</name>
<organism evidence="3 4">
    <name type="scientific">Coemansia guatemalensis</name>
    <dbReference type="NCBI Taxonomy" id="2761395"/>
    <lineage>
        <taxon>Eukaryota</taxon>
        <taxon>Fungi</taxon>
        <taxon>Fungi incertae sedis</taxon>
        <taxon>Zoopagomycota</taxon>
        <taxon>Kickxellomycotina</taxon>
        <taxon>Kickxellomycetes</taxon>
        <taxon>Kickxellales</taxon>
        <taxon>Kickxellaceae</taxon>
        <taxon>Coemansia</taxon>
    </lineage>
</organism>
<keyword evidence="4" id="KW-1185">Reference proteome</keyword>